<dbReference type="GO" id="GO:0005847">
    <property type="term" value="C:mRNA cleavage and polyadenylation specificity factor complex"/>
    <property type="evidence" value="ECO:0007669"/>
    <property type="project" value="TreeGrafter"/>
</dbReference>
<dbReference type="PANTHER" id="PTHR13484:SF0">
    <property type="entry name" value="PRE-MRNA 3'-END-PROCESSING FACTOR FIP1"/>
    <property type="match status" value="1"/>
</dbReference>
<feature type="domain" description="Pre-mRNA polyadenylation factor Fip1" evidence="6">
    <location>
        <begin position="158"/>
        <end position="199"/>
    </location>
</feature>
<evidence type="ECO:0000313" key="7">
    <source>
        <dbReference type="EMBL" id="TKW59173.1"/>
    </source>
</evidence>
<dbReference type="EMBL" id="PJEX01000013">
    <property type="protein sequence ID" value="TKW59173.1"/>
    <property type="molecule type" value="Genomic_DNA"/>
</dbReference>
<keyword evidence="8" id="KW-1185">Reference proteome</keyword>
<proteinExistence type="inferred from homology"/>
<evidence type="ECO:0000256" key="2">
    <source>
        <dbReference type="ARBA" id="ARBA00007459"/>
    </source>
</evidence>
<name>A0A4U6XT80_9PEZI</name>
<feature type="region of interest" description="Disordered" evidence="5">
    <location>
        <begin position="485"/>
        <end position="505"/>
    </location>
</feature>
<comment type="subcellular location">
    <subcellularLocation>
        <location evidence="1">Nucleus</location>
    </subcellularLocation>
</comment>
<comment type="caution">
    <text evidence="7">The sequence shown here is derived from an EMBL/GenBank/DDBJ whole genome shotgun (WGS) entry which is preliminary data.</text>
</comment>
<evidence type="ECO:0000259" key="6">
    <source>
        <dbReference type="Pfam" id="PF05182"/>
    </source>
</evidence>
<feature type="compositionally biased region" description="Acidic residues" evidence="5">
    <location>
        <begin position="45"/>
        <end position="69"/>
    </location>
</feature>
<dbReference type="InterPro" id="IPR007854">
    <property type="entry name" value="Fip1_dom"/>
</dbReference>
<feature type="compositionally biased region" description="Acidic residues" evidence="5">
    <location>
        <begin position="1"/>
        <end position="11"/>
    </location>
</feature>
<feature type="compositionally biased region" description="Low complexity" evidence="5">
    <location>
        <begin position="18"/>
        <end position="34"/>
    </location>
</feature>
<evidence type="ECO:0000313" key="8">
    <source>
        <dbReference type="Proteomes" id="UP000310108"/>
    </source>
</evidence>
<dbReference type="STRING" id="1306861.A0A4U6XT80"/>
<reference evidence="7 8" key="1">
    <citation type="journal article" date="2019" name="PLoS ONE">
        <title>Comparative genome analysis indicates high evolutionary potential of pathogenicity genes in Colletotrichum tanaceti.</title>
        <authorList>
            <person name="Lelwala R.V."/>
            <person name="Korhonen P.K."/>
            <person name="Young N.D."/>
            <person name="Scott J.B."/>
            <person name="Ades P.A."/>
            <person name="Gasser R.B."/>
            <person name="Taylor P.W.J."/>
        </authorList>
    </citation>
    <scope>NUCLEOTIDE SEQUENCE [LARGE SCALE GENOMIC DNA]</scope>
    <source>
        <strain evidence="7">BRIP57314</strain>
    </source>
</reference>
<protein>
    <submittedName>
        <fullName evidence="7">Pre-mRNA polyadenylation factor FIP1</fullName>
    </submittedName>
</protein>
<sequence length="952" mass="102309">MDIDEDDDFYGNEDPVVEASTTDPATEAAAPESKSSPKVESKSEELEEGEEEDEGGAMDEDEDDSDIEIVTERKDGTKAAPPTDIRNIPQRSASNDMTVKAAPPKKEEGSTGALPSDLPLGIPSADKAAAAASKSTIDVNANPDYPPVGKPITAVNIDEDLTENDKPWRKPGTDISDYFNYGFDEFTWALYAAKQEAVRGEFSGDAIAAGQKKMMEDFGMMMMGGMNPAAAGAQGGGMPGMAGGGMDGMPPEMQAMMQQMMSQGMDPSQMDPSTMSAMFNGMQGQAGNAGGQGGQGQNFNQGFGGNQGQYGGYDQQGMGGGGGGGNRGGFGGRGRGGRRQWVFYERGYRVWHTLWKGAAAAAAAAAAAECSLSPMCLRIDRPLFPQHPVFPVGVDADELGIVTAKSTWISAGGCDLAAFEQTFQVSAAISRPTSTALSDDPELASAWFGKDDGHAVVLLLAWAYVLSTRWTDMIGRASPMEYTTSQAPWAGANPETPGEAADDPDPSMMVDLGSNLTSDAARWWAAVLAPGTGWRAAIPHERWQRLSPWSVTREANNNMTIVLTGRQPLETTQLSTPPATFEAALQYIDDYSILHRADTQSRAALAAALHLPLANFERRKVLLPAPRRASVRRRADKAAPEGSGDPNGLLADDSTSPSAARVNPYRVGDSHDPSRLRRQLDGLLTLSANATGMKAMLGSVFYEPGIPANACGAWLQGTMAVLKSKGAADNLNVLGRMLFDRSPHISYLWLGGIMTGVHKSFLRNTHGLLGLNRIDLHEAAWTGTLHSFVQEPTVPIKPGSSSITRADECRLMLLAQEPPRENPPMYPYPPLGDTAIQDTDLGVQLHARCLDQHRLQFSSITWSCIDGKKQVQNAGHTPLAPRSPEIDDARVAEDVPVEIDYAWLDREAELSEGVTRSLFTWMRDMDGFAVAERDILRHEWIDAFDSSDDDEA</sequence>
<feature type="region of interest" description="Disordered" evidence="5">
    <location>
        <begin position="627"/>
        <end position="674"/>
    </location>
</feature>
<evidence type="ECO:0000256" key="4">
    <source>
        <dbReference type="ARBA" id="ARBA00023242"/>
    </source>
</evidence>
<evidence type="ECO:0000256" key="3">
    <source>
        <dbReference type="ARBA" id="ARBA00022664"/>
    </source>
</evidence>
<dbReference type="OrthoDB" id="3549294at2759"/>
<keyword evidence="3" id="KW-0507">mRNA processing</keyword>
<dbReference type="AlphaFoldDB" id="A0A4U6XT80"/>
<gene>
    <name evidence="7" type="primary">FIP1</name>
    <name evidence="7" type="ORF">CTA1_935</name>
</gene>
<comment type="similarity">
    <text evidence="2">Belongs to the FIP1 family.</text>
</comment>
<dbReference type="PANTHER" id="PTHR13484">
    <property type="entry name" value="FIP1-LIKE 1 PROTEIN"/>
    <property type="match status" value="1"/>
</dbReference>
<organism evidence="7 8">
    <name type="scientific">Colletotrichum tanaceti</name>
    <dbReference type="NCBI Taxonomy" id="1306861"/>
    <lineage>
        <taxon>Eukaryota</taxon>
        <taxon>Fungi</taxon>
        <taxon>Dikarya</taxon>
        <taxon>Ascomycota</taxon>
        <taxon>Pezizomycotina</taxon>
        <taxon>Sordariomycetes</taxon>
        <taxon>Hypocreomycetidae</taxon>
        <taxon>Glomerellales</taxon>
        <taxon>Glomerellaceae</taxon>
        <taxon>Colletotrichum</taxon>
        <taxon>Colletotrichum destructivum species complex</taxon>
    </lineage>
</organism>
<accession>A0A4U6XT80</accession>
<dbReference type="InterPro" id="IPR051187">
    <property type="entry name" value="Pre-mRNA_3'-end_processing_reg"/>
</dbReference>
<feature type="region of interest" description="Disordered" evidence="5">
    <location>
        <begin position="1"/>
        <end position="117"/>
    </location>
</feature>
<dbReference type="Pfam" id="PF05182">
    <property type="entry name" value="Fip1"/>
    <property type="match status" value="1"/>
</dbReference>
<keyword evidence="4" id="KW-0539">Nucleus</keyword>
<dbReference type="Proteomes" id="UP000310108">
    <property type="component" value="Unassembled WGS sequence"/>
</dbReference>
<evidence type="ECO:0000256" key="5">
    <source>
        <dbReference type="SAM" id="MobiDB-lite"/>
    </source>
</evidence>
<feature type="compositionally biased region" description="Basic and acidic residues" evidence="5">
    <location>
        <begin position="35"/>
        <end position="44"/>
    </location>
</feature>
<evidence type="ECO:0000256" key="1">
    <source>
        <dbReference type="ARBA" id="ARBA00004123"/>
    </source>
</evidence>
<dbReference type="GO" id="GO:0006397">
    <property type="term" value="P:mRNA processing"/>
    <property type="evidence" value="ECO:0007669"/>
    <property type="project" value="UniProtKB-KW"/>
</dbReference>